<feature type="domain" description="Phosphodiester glycosidase" evidence="3">
    <location>
        <begin position="207"/>
        <end position="379"/>
    </location>
</feature>
<evidence type="ECO:0000259" key="2">
    <source>
        <dbReference type="Pfam" id="PF07833"/>
    </source>
</evidence>
<organism evidence="4 5">
    <name type="scientific">Paenibacillus thiaminolyticus</name>
    <name type="common">Bacillus thiaminolyticus</name>
    <dbReference type="NCBI Taxonomy" id="49283"/>
    <lineage>
        <taxon>Bacteria</taxon>
        <taxon>Bacillati</taxon>
        <taxon>Bacillota</taxon>
        <taxon>Bacilli</taxon>
        <taxon>Bacillales</taxon>
        <taxon>Paenibacillaceae</taxon>
        <taxon>Paenibacillus</taxon>
    </lineage>
</organism>
<proteinExistence type="predicted"/>
<dbReference type="Gene3D" id="3.30.457.10">
    <property type="entry name" value="Copper amine oxidase-like, N-terminal domain"/>
    <property type="match status" value="1"/>
</dbReference>
<dbReference type="EMBL" id="QYZD01000003">
    <property type="protein sequence ID" value="RJG25610.1"/>
    <property type="molecule type" value="Genomic_DNA"/>
</dbReference>
<dbReference type="AlphaFoldDB" id="A0A3A3GQW1"/>
<keyword evidence="1" id="KW-0732">Signal</keyword>
<gene>
    <name evidence="4" type="ORF">DQX05_05885</name>
</gene>
<dbReference type="Pfam" id="PF09992">
    <property type="entry name" value="NAGPA"/>
    <property type="match status" value="1"/>
</dbReference>
<protein>
    <submittedName>
        <fullName evidence="4">Copper amine oxidase</fullName>
    </submittedName>
</protein>
<dbReference type="RefSeq" id="WP_119791733.1">
    <property type="nucleotide sequence ID" value="NZ_QYZD01000003.1"/>
</dbReference>
<feature type="domain" description="Copper amine oxidase-like N-terminal" evidence="2">
    <location>
        <begin position="39"/>
        <end position="125"/>
    </location>
</feature>
<dbReference type="Proteomes" id="UP000266177">
    <property type="component" value="Unassembled WGS sequence"/>
</dbReference>
<reference evidence="4 5" key="1">
    <citation type="submission" date="2018-09" db="EMBL/GenBank/DDBJ databases">
        <title>Paenibacillus SK2017-BO5.</title>
        <authorList>
            <person name="Piskunova J.V."/>
            <person name="Dubiley S.A."/>
            <person name="Severinov K.V."/>
        </authorList>
    </citation>
    <scope>NUCLEOTIDE SEQUENCE [LARGE SCALE GENOMIC DNA]</scope>
    <source>
        <strain evidence="4 5">BO5</strain>
    </source>
</reference>
<dbReference type="PANTHER" id="PTHR40446:SF2">
    <property type="entry name" value="N-ACETYLGLUCOSAMINE-1-PHOSPHODIESTER ALPHA-N-ACETYLGLUCOSAMINIDASE"/>
    <property type="match status" value="1"/>
</dbReference>
<evidence type="ECO:0000256" key="1">
    <source>
        <dbReference type="SAM" id="SignalP"/>
    </source>
</evidence>
<feature type="chain" id="PRO_5017283651" evidence="1">
    <location>
        <begin position="28"/>
        <end position="383"/>
    </location>
</feature>
<dbReference type="SUPFAM" id="SSF55383">
    <property type="entry name" value="Copper amine oxidase, domain N"/>
    <property type="match status" value="1"/>
</dbReference>
<comment type="caution">
    <text evidence="4">The sequence shown here is derived from an EMBL/GenBank/DDBJ whole genome shotgun (WGS) entry which is preliminary data.</text>
</comment>
<dbReference type="Pfam" id="PF07833">
    <property type="entry name" value="Cu_amine_oxidN1"/>
    <property type="match status" value="1"/>
</dbReference>
<name>A0A3A3GQW1_PANTH</name>
<evidence type="ECO:0000313" key="5">
    <source>
        <dbReference type="Proteomes" id="UP000266177"/>
    </source>
</evidence>
<dbReference type="PANTHER" id="PTHR40446">
    <property type="entry name" value="N-ACETYLGLUCOSAMINE-1-PHOSPHODIESTER ALPHA-N-ACETYLGLUCOSAMINIDASE"/>
    <property type="match status" value="1"/>
</dbReference>
<accession>A0A3A3GQW1</accession>
<evidence type="ECO:0000313" key="4">
    <source>
        <dbReference type="EMBL" id="RJG25610.1"/>
    </source>
</evidence>
<feature type="signal peptide" evidence="1">
    <location>
        <begin position="1"/>
        <end position="27"/>
    </location>
</feature>
<dbReference type="InterPro" id="IPR018711">
    <property type="entry name" value="NAGPA"/>
</dbReference>
<dbReference type="InterPro" id="IPR036582">
    <property type="entry name" value="Mao_N_sf"/>
</dbReference>
<sequence length="383" mass="41427">MKKRAIMAVLGVVFLAAVLGQHGETQAAGRSVGYMDTAANRTYVPIRYLSEQLKYQVKWDKAAQRIDVRADEDTLSLTVGSKKAQVNGAVKQMDAAPFVEGGTTYVPIRFVGEAMKLQFKWDKAASALVFDTAKGKQKLPVVSMERLNRAVAPMEQKQKTFTVGKKRMSASIVEIDLLHPKIRLDVAVAGGKIGSVDSLKHMADTSKAAVAMNGTFFDAYTKTSYKAPYGHIVKKGELVHPSPADRRTVLLFTKDNEVEFVQGKEFPQRFEEGDVEGALQAGPRLVTNGQVSVDPVPEGFNDPKILTNSGARSAVGVTSDHKLILLTTSGATIPELAQMMKQAGAQQAMNLDGGASSGLYYKGKYITSPGREISNALLVHHGN</sequence>
<dbReference type="InterPro" id="IPR012854">
    <property type="entry name" value="Cu_amine_oxidase-like_N"/>
</dbReference>
<dbReference type="OrthoDB" id="9809781at2"/>
<evidence type="ECO:0000259" key="3">
    <source>
        <dbReference type="Pfam" id="PF09992"/>
    </source>
</evidence>